<comment type="caution">
    <text evidence="4">The sequence shown here is derived from an EMBL/GenBank/DDBJ whole genome shotgun (WGS) entry which is preliminary data.</text>
</comment>
<proteinExistence type="predicted"/>
<evidence type="ECO:0000313" key="4">
    <source>
        <dbReference type="EMBL" id="PWR17154.1"/>
    </source>
</evidence>
<accession>A0A317DRZ8</accession>
<name>A0A317DRZ8_9ACTN</name>
<organism evidence="4 5">
    <name type="scientific">Micromonospora sicca</name>
    <dbReference type="NCBI Taxonomy" id="2202420"/>
    <lineage>
        <taxon>Bacteria</taxon>
        <taxon>Bacillati</taxon>
        <taxon>Actinomycetota</taxon>
        <taxon>Actinomycetes</taxon>
        <taxon>Micromonosporales</taxon>
        <taxon>Micromonosporaceae</taxon>
        <taxon>Micromonospora</taxon>
    </lineage>
</organism>
<dbReference type="Pfam" id="PF11796">
    <property type="entry name" value="DUF3323"/>
    <property type="match status" value="1"/>
</dbReference>
<dbReference type="OrthoDB" id="8188786at2"/>
<evidence type="ECO:0000259" key="2">
    <source>
        <dbReference type="Pfam" id="PF09664"/>
    </source>
</evidence>
<gene>
    <name evidence="4" type="ORF">DKT69_01710</name>
</gene>
<evidence type="ECO:0000313" key="5">
    <source>
        <dbReference type="Proteomes" id="UP000246050"/>
    </source>
</evidence>
<dbReference type="Pfam" id="PF09664">
    <property type="entry name" value="DUF2399"/>
    <property type="match status" value="1"/>
</dbReference>
<sequence>MTGGRDDRPSDRFGRQALTEQPERPGDHGGSTNLVEQPGWRRLLTAARRSLERTGGRLDATVTLAAPTDDERLVIIGITGTHRSATASRLSVRLAEVDEHLRAAHGLGLADVLTASAPLRNRPADLKREAVARDAVLAVAHDGRHASTTWYAEWLDGLRRDGTLTRVVRTGLPFQDVVRVLDALPAADEPMPVFADRVLDDTKALTEGPLRGLVLRAVAAWQQTALPVDGERERALWESVGLVPDDLASQVLVLNVPATGGLVGRWLTEATQAGVPTRVTLHQLRLAPLTLTCDEVFVCENPAVLRAATAALGAQVPPLVCTEGVPSVAVHTLLRAASRAAVIRWRNDFDWTGVRLTAAALQRYPRAVPWRMTAADYLPAAGTGTALLGTPVGTPWDESLGESMRRTGRAVMEERLLDQLIADLRTAGAG</sequence>
<dbReference type="InterPro" id="IPR013495">
    <property type="entry name" value="CHP02679"/>
</dbReference>
<dbReference type="InterPro" id="IPR024466">
    <property type="entry name" value="CHP02679_N"/>
</dbReference>
<dbReference type="InterPro" id="IPR024465">
    <property type="entry name" value="DUF2399"/>
</dbReference>
<protein>
    <submittedName>
        <fullName evidence="4">TIGR02679 family protein</fullName>
    </submittedName>
</protein>
<feature type="compositionally biased region" description="Basic and acidic residues" evidence="1">
    <location>
        <begin position="1"/>
        <end position="14"/>
    </location>
</feature>
<feature type="domain" description="DUF2399" evidence="2">
    <location>
        <begin position="279"/>
        <end position="424"/>
    </location>
</feature>
<dbReference type="EMBL" id="QGKS01000066">
    <property type="protein sequence ID" value="PWR17154.1"/>
    <property type="molecule type" value="Genomic_DNA"/>
</dbReference>
<dbReference type="RefSeq" id="WP_109799850.1">
    <property type="nucleotide sequence ID" value="NZ_QGKS01000066.1"/>
</dbReference>
<dbReference type="NCBIfam" id="TIGR02679">
    <property type="entry name" value="TIGR02679 family protein"/>
    <property type="match status" value="1"/>
</dbReference>
<feature type="region of interest" description="Disordered" evidence="1">
    <location>
        <begin position="1"/>
        <end position="39"/>
    </location>
</feature>
<dbReference type="Proteomes" id="UP000246050">
    <property type="component" value="Unassembled WGS sequence"/>
</dbReference>
<reference evidence="4 5" key="1">
    <citation type="submission" date="2018-05" db="EMBL/GenBank/DDBJ databases">
        <title>Micromonosporas from Atacama Desert.</title>
        <authorList>
            <person name="Carro L."/>
            <person name="Golinska P."/>
            <person name="Klenk H.-P."/>
            <person name="Goodfellow M."/>
        </authorList>
    </citation>
    <scope>NUCLEOTIDE SEQUENCE [LARGE SCALE GENOMIC DNA]</scope>
    <source>
        <strain evidence="4 5">4G51</strain>
    </source>
</reference>
<dbReference type="AlphaFoldDB" id="A0A317DRZ8"/>
<evidence type="ECO:0000256" key="1">
    <source>
        <dbReference type="SAM" id="MobiDB-lite"/>
    </source>
</evidence>
<feature type="domain" description="Conserved hypothetical protein CHP02679 N terminus" evidence="3">
    <location>
        <begin position="60"/>
        <end position="257"/>
    </location>
</feature>
<evidence type="ECO:0000259" key="3">
    <source>
        <dbReference type="Pfam" id="PF11796"/>
    </source>
</evidence>